<dbReference type="GO" id="GO:0006269">
    <property type="term" value="P:DNA replication, synthesis of primer"/>
    <property type="evidence" value="ECO:0007669"/>
    <property type="project" value="UniProtKB-UniRule"/>
</dbReference>
<keyword evidence="7 12" id="KW-0863">Zinc-finger</keyword>
<evidence type="ECO:0000256" key="3">
    <source>
        <dbReference type="ARBA" id="ARBA00022679"/>
    </source>
</evidence>
<dbReference type="InterPro" id="IPR019475">
    <property type="entry name" value="DNA_primase_DnaB-bd"/>
</dbReference>
<keyword evidence="11 12" id="KW-0804">Transcription</keyword>
<dbReference type="InterPro" id="IPR007693">
    <property type="entry name" value="DNA_helicase_DnaB-like_N"/>
</dbReference>
<dbReference type="InterPro" id="IPR037068">
    <property type="entry name" value="DNA_primase_core_N_sf"/>
</dbReference>
<dbReference type="InterPro" id="IPR034151">
    <property type="entry name" value="TOPRIM_DnaG_bac"/>
</dbReference>
<feature type="coiled-coil region" evidence="15">
    <location>
        <begin position="419"/>
        <end position="446"/>
    </location>
</feature>
<evidence type="ECO:0000256" key="9">
    <source>
        <dbReference type="ARBA" id="ARBA00022842"/>
    </source>
</evidence>
<dbReference type="PROSITE" id="PS50880">
    <property type="entry name" value="TOPRIM"/>
    <property type="match status" value="1"/>
</dbReference>
<evidence type="ECO:0000313" key="18">
    <source>
        <dbReference type="Proteomes" id="UP000249134"/>
    </source>
</evidence>
<dbReference type="GO" id="GO:0003899">
    <property type="term" value="F:DNA-directed RNA polymerase activity"/>
    <property type="evidence" value="ECO:0007669"/>
    <property type="project" value="UniProtKB-UniRule"/>
</dbReference>
<keyword evidence="10 12" id="KW-0238">DNA-binding</keyword>
<comment type="domain">
    <text evidence="12">Contains an N-terminal zinc-binding domain, a central core domain that contains the primase activity, and a C-terminal DnaB-binding domain.</text>
</comment>
<dbReference type="InterPro" id="IPR002694">
    <property type="entry name" value="Znf_CHC2"/>
</dbReference>
<proteinExistence type="inferred from homology"/>
<comment type="function">
    <text evidence="12 13">RNA polymerase that catalyzes the synthesis of short RNA molecules used as primers for DNA polymerase during DNA replication.</text>
</comment>
<dbReference type="SUPFAM" id="SSF56731">
    <property type="entry name" value="DNA primase core"/>
    <property type="match status" value="1"/>
</dbReference>
<dbReference type="Pfam" id="PF13155">
    <property type="entry name" value="Toprim_2"/>
    <property type="match status" value="1"/>
</dbReference>
<evidence type="ECO:0000259" key="16">
    <source>
        <dbReference type="PROSITE" id="PS50880"/>
    </source>
</evidence>
<dbReference type="GO" id="GO:0005737">
    <property type="term" value="C:cytoplasm"/>
    <property type="evidence" value="ECO:0007669"/>
    <property type="project" value="TreeGrafter"/>
</dbReference>
<evidence type="ECO:0000256" key="14">
    <source>
        <dbReference type="PIRSR" id="PIRSR002811-1"/>
    </source>
</evidence>
<dbReference type="SUPFAM" id="SSF48024">
    <property type="entry name" value="N-terminal domain of DnaB helicase"/>
    <property type="match status" value="1"/>
</dbReference>
<dbReference type="NCBIfam" id="TIGR01391">
    <property type="entry name" value="dnaG"/>
    <property type="match status" value="1"/>
</dbReference>
<name>A0A2X4WAM4_LEDLE</name>
<gene>
    <name evidence="12 17" type="primary">dnaG</name>
    <name evidence="17" type="ORF">NCTC4824_01672</name>
</gene>
<dbReference type="InterPro" id="IPR006295">
    <property type="entry name" value="DNA_primase_DnaG"/>
</dbReference>
<dbReference type="InterPro" id="IPR006171">
    <property type="entry name" value="TOPRIM_dom"/>
</dbReference>
<evidence type="ECO:0000256" key="11">
    <source>
        <dbReference type="ARBA" id="ARBA00023163"/>
    </source>
</evidence>
<keyword evidence="18" id="KW-1185">Reference proteome</keyword>
<keyword evidence="2 12" id="KW-0639">Primosome</keyword>
<dbReference type="InterPro" id="IPR036185">
    <property type="entry name" value="DNA_heli_DnaB-like_N_sf"/>
</dbReference>
<dbReference type="EC" id="2.7.7.101" evidence="12"/>
<dbReference type="GO" id="GO:0005524">
    <property type="term" value="F:ATP binding"/>
    <property type="evidence" value="ECO:0007669"/>
    <property type="project" value="InterPro"/>
</dbReference>
<dbReference type="InterPro" id="IPR036977">
    <property type="entry name" value="DNA_primase_Znf_CHC2"/>
</dbReference>
<dbReference type="STRING" id="1348624.GCA_001591545_00752"/>
<dbReference type="Pfam" id="PF10410">
    <property type="entry name" value="DnaB_bind"/>
    <property type="match status" value="1"/>
</dbReference>
<evidence type="ECO:0000256" key="2">
    <source>
        <dbReference type="ARBA" id="ARBA00022515"/>
    </source>
</evidence>
<dbReference type="InterPro" id="IPR050219">
    <property type="entry name" value="DnaG_primase"/>
</dbReference>
<dbReference type="InterPro" id="IPR016136">
    <property type="entry name" value="DNA_helicase_N/primase_C"/>
</dbReference>
<reference evidence="17 18" key="1">
    <citation type="submission" date="2018-06" db="EMBL/GenBank/DDBJ databases">
        <authorList>
            <consortium name="Pathogen Informatics"/>
            <person name="Doyle S."/>
        </authorList>
    </citation>
    <scope>NUCLEOTIDE SEQUENCE [LARGE SCALE GENOMIC DNA]</scope>
    <source>
        <strain evidence="17 18">NCTC4824</strain>
    </source>
</reference>
<evidence type="ECO:0000256" key="13">
    <source>
        <dbReference type="PIRNR" id="PIRNR002811"/>
    </source>
</evidence>
<dbReference type="PANTHER" id="PTHR30313:SF2">
    <property type="entry name" value="DNA PRIMASE"/>
    <property type="match status" value="1"/>
</dbReference>
<evidence type="ECO:0000313" key="17">
    <source>
        <dbReference type="EMBL" id="SQI55932.1"/>
    </source>
</evidence>
<dbReference type="Proteomes" id="UP000249134">
    <property type="component" value="Chromosome 1"/>
</dbReference>
<keyword evidence="1 12" id="KW-0240">DNA-directed RNA polymerase</keyword>
<accession>A0A2X4WAM4</accession>
<dbReference type="Gene3D" id="3.40.1360.10">
    <property type="match status" value="1"/>
</dbReference>
<evidence type="ECO:0000256" key="5">
    <source>
        <dbReference type="ARBA" id="ARBA00022705"/>
    </source>
</evidence>
<keyword evidence="8 12" id="KW-0862">Zinc</keyword>
<dbReference type="HAMAP" id="MF_00974">
    <property type="entry name" value="DNA_primase_DnaG"/>
    <property type="match status" value="1"/>
</dbReference>
<dbReference type="FunFam" id="3.90.980.10:FF:000001">
    <property type="entry name" value="DNA primase"/>
    <property type="match status" value="1"/>
</dbReference>
<comment type="similarity">
    <text evidence="12 13">Belongs to the DnaG primase family.</text>
</comment>
<evidence type="ECO:0000256" key="4">
    <source>
        <dbReference type="ARBA" id="ARBA00022695"/>
    </source>
</evidence>
<dbReference type="KEGG" id="blen:NCTC4824_01672"/>
<dbReference type="EMBL" id="LS483476">
    <property type="protein sequence ID" value="SQI55932.1"/>
    <property type="molecule type" value="Genomic_DNA"/>
</dbReference>
<dbReference type="SMART" id="SM00400">
    <property type="entry name" value="ZnF_CHCC"/>
    <property type="match status" value="1"/>
</dbReference>
<evidence type="ECO:0000256" key="8">
    <source>
        <dbReference type="ARBA" id="ARBA00022833"/>
    </source>
</evidence>
<keyword evidence="6 12" id="KW-0479">Metal-binding</keyword>
<feature type="domain" description="Toprim" evidence="16">
    <location>
        <begin position="264"/>
        <end position="345"/>
    </location>
</feature>
<dbReference type="AlphaFoldDB" id="A0A2X4WAM4"/>
<dbReference type="Gene3D" id="6.10.140.360">
    <property type="match status" value="1"/>
</dbReference>
<dbReference type="InterPro" id="IPR030846">
    <property type="entry name" value="DnaG_bac"/>
</dbReference>
<dbReference type="FunFam" id="3.90.580.10:FF:000001">
    <property type="entry name" value="DNA primase"/>
    <property type="match status" value="1"/>
</dbReference>
<dbReference type="InterPro" id="IPR013264">
    <property type="entry name" value="DNAG_N"/>
</dbReference>
<feature type="zinc finger region" description="CHC2-type" evidence="12 14">
    <location>
        <begin position="40"/>
        <end position="64"/>
    </location>
</feature>
<dbReference type="PANTHER" id="PTHR30313">
    <property type="entry name" value="DNA PRIMASE"/>
    <property type="match status" value="1"/>
</dbReference>
<dbReference type="Gene3D" id="3.90.580.10">
    <property type="entry name" value="Zinc finger, CHC2-type domain"/>
    <property type="match status" value="1"/>
</dbReference>
<sequence>MAVKIPEEKINELRQAVDIVDVVSDYVQIKKQGRNYIGLCPFHGENTPSFSVSPEKQIFHCFGCGVGGNVFTFLMDIDGITFRESVERIAEKGNIQIDIDTSEPVNYTKQIPNDHAKMIEAHELIAKFYHHLLLNTDEGTAALEYLLNRGFTRESISKFQIGYSLPEWDFSVKFLEKRGYSLELMKRAGLIGARDNDDSYFDRFRNRIMFPLQNSKGKIVGFSARAIEPDDQPKYLNTSETEVFNKSSLLYNFHAARSHIRKQSFAVLFEGFADVISADAAGIKNGLAVMGTSFTQKHAQELRRLIDAVTLCFDSDQAGAEAAYKAGNLLVDQGFTITVAILPNGLDPDDYIRKYGTEKFRTDVIGNGYTWMAYKLYYFRQGKNLQNEGEKLQYIEEVITEISKLTNPVERDLYIRQLAEEFSLSLDALTEQLKQLNKTHQNKTQTQQPIQNNPPVATKTAKKIYPANIAAERQLIARMLRDEAVAYRVIEMLGETSFYYDEHQAILTYLCGYYEEGNHPDPSNFLHFLPDKKLRMIVSEIEMLSIDTEFSEQELRDYVNHVLKYPKMLMIKEKQVEQKAAERKNDHETAIKIAMEIIEIRKSL</sequence>
<comment type="cofactor">
    <cofactor evidence="12 13 14">
        <name>Zn(2+)</name>
        <dbReference type="ChEBI" id="CHEBI:29105"/>
    </cofactor>
    <text evidence="12 13 14">Binds 1 zinc ion per monomer.</text>
</comment>
<dbReference type="GO" id="GO:0008270">
    <property type="term" value="F:zinc ion binding"/>
    <property type="evidence" value="ECO:0007669"/>
    <property type="project" value="UniProtKB-UniRule"/>
</dbReference>
<dbReference type="GO" id="GO:0003678">
    <property type="term" value="F:DNA helicase activity"/>
    <property type="evidence" value="ECO:0007669"/>
    <property type="project" value="InterPro"/>
</dbReference>
<evidence type="ECO:0000256" key="10">
    <source>
        <dbReference type="ARBA" id="ARBA00023125"/>
    </source>
</evidence>
<keyword evidence="4 12" id="KW-0548">Nucleotidyltransferase</keyword>
<dbReference type="SMART" id="SM00493">
    <property type="entry name" value="TOPRIM"/>
    <property type="match status" value="1"/>
</dbReference>
<dbReference type="PIRSF" id="PIRSF002811">
    <property type="entry name" value="DnaG"/>
    <property type="match status" value="1"/>
</dbReference>
<evidence type="ECO:0000256" key="1">
    <source>
        <dbReference type="ARBA" id="ARBA00022478"/>
    </source>
</evidence>
<evidence type="ECO:0000256" key="7">
    <source>
        <dbReference type="ARBA" id="ARBA00022771"/>
    </source>
</evidence>
<comment type="subunit">
    <text evidence="12">Monomer. Interacts with DnaB.</text>
</comment>
<keyword evidence="3 12" id="KW-0808">Transferase</keyword>
<dbReference type="GO" id="GO:0000428">
    <property type="term" value="C:DNA-directed RNA polymerase complex"/>
    <property type="evidence" value="ECO:0007669"/>
    <property type="project" value="UniProtKB-KW"/>
</dbReference>
<dbReference type="GO" id="GO:0003677">
    <property type="term" value="F:DNA binding"/>
    <property type="evidence" value="ECO:0007669"/>
    <property type="project" value="UniProtKB-KW"/>
</dbReference>
<dbReference type="SUPFAM" id="SSF57783">
    <property type="entry name" value="Zinc beta-ribbon"/>
    <property type="match status" value="1"/>
</dbReference>
<keyword evidence="5 12" id="KW-0235">DNA replication</keyword>
<dbReference type="RefSeq" id="WP_066137409.1">
    <property type="nucleotide sequence ID" value="NZ_CBCSGM010000001.1"/>
</dbReference>
<dbReference type="Pfam" id="PF00772">
    <property type="entry name" value="DnaB"/>
    <property type="match status" value="1"/>
</dbReference>
<dbReference type="Gene3D" id="1.10.860.10">
    <property type="entry name" value="DNAb Helicase, Chain A"/>
    <property type="match status" value="1"/>
</dbReference>
<protein>
    <recommendedName>
        <fullName evidence="12 13">DNA primase</fullName>
        <ecNumber evidence="12">2.7.7.101</ecNumber>
    </recommendedName>
</protein>
<keyword evidence="9" id="KW-0460">Magnesium</keyword>
<evidence type="ECO:0000256" key="12">
    <source>
        <dbReference type="HAMAP-Rule" id="MF_00974"/>
    </source>
</evidence>
<keyword evidence="15" id="KW-0175">Coiled coil</keyword>
<comment type="catalytic activity">
    <reaction evidence="12">
        <text>ssDNA + n NTP = ssDNA/pppN(pN)n-1 hybrid + (n-1) diphosphate.</text>
        <dbReference type="EC" id="2.7.7.101"/>
    </reaction>
</comment>
<dbReference type="Pfam" id="PF08275">
    <property type="entry name" value="DNAG_N"/>
    <property type="match status" value="1"/>
</dbReference>
<dbReference type="Pfam" id="PF01807">
    <property type="entry name" value="Zn_ribbon_DnaG"/>
    <property type="match status" value="1"/>
</dbReference>
<evidence type="ECO:0000256" key="6">
    <source>
        <dbReference type="ARBA" id="ARBA00022723"/>
    </source>
</evidence>
<dbReference type="CDD" id="cd03364">
    <property type="entry name" value="TOPRIM_DnaG_primases"/>
    <property type="match status" value="1"/>
</dbReference>
<dbReference type="GO" id="GO:1990077">
    <property type="term" value="C:primosome complex"/>
    <property type="evidence" value="ECO:0007669"/>
    <property type="project" value="UniProtKB-KW"/>
</dbReference>
<dbReference type="Gene3D" id="3.90.980.10">
    <property type="entry name" value="DNA primase, catalytic core, N-terminal domain"/>
    <property type="match status" value="1"/>
</dbReference>
<evidence type="ECO:0000256" key="15">
    <source>
        <dbReference type="SAM" id="Coils"/>
    </source>
</evidence>
<organism evidence="17 18">
    <name type="scientific">Lederbergia lenta</name>
    <name type="common">Bacillus lentus</name>
    <dbReference type="NCBI Taxonomy" id="1467"/>
    <lineage>
        <taxon>Bacteria</taxon>
        <taxon>Bacillati</taxon>
        <taxon>Bacillota</taxon>
        <taxon>Bacilli</taxon>
        <taxon>Bacillales</taxon>
        <taxon>Bacillaceae</taxon>
        <taxon>Lederbergia</taxon>
    </lineage>
</organism>